<dbReference type="InterPro" id="IPR000362">
    <property type="entry name" value="Fumarate_lyase_fam"/>
</dbReference>
<feature type="domain" description="Fumarase C C-terminal" evidence="3">
    <location>
        <begin position="413"/>
        <end position="463"/>
    </location>
</feature>
<gene>
    <name evidence="4" type="ORF">CAL12_20105</name>
</gene>
<dbReference type="InterPro" id="IPR022761">
    <property type="entry name" value="Fumarate_lyase_N"/>
</dbReference>
<protein>
    <submittedName>
        <fullName evidence="4">Aspartate ammonia-lyase</fullName>
    </submittedName>
</protein>
<dbReference type="InterPro" id="IPR018951">
    <property type="entry name" value="Fumarase_C_C"/>
</dbReference>
<dbReference type="GO" id="GO:0005829">
    <property type="term" value="C:cytosol"/>
    <property type="evidence" value="ECO:0007669"/>
    <property type="project" value="TreeGrafter"/>
</dbReference>
<accession>A0A1W6YPE7</accession>
<proteinExistence type="predicted"/>
<name>A0A1W6YPE7_9BORD</name>
<dbReference type="PANTHER" id="PTHR42696">
    <property type="entry name" value="ASPARTATE AMMONIA-LYASE"/>
    <property type="match status" value="1"/>
</dbReference>
<dbReference type="KEGG" id="bgv:CAL12_20105"/>
<dbReference type="GO" id="GO:0006531">
    <property type="term" value="P:aspartate metabolic process"/>
    <property type="evidence" value="ECO:0007669"/>
    <property type="project" value="TreeGrafter"/>
</dbReference>
<evidence type="ECO:0000313" key="5">
    <source>
        <dbReference type="Proteomes" id="UP000194151"/>
    </source>
</evidence>
<dbReference type="FunFam" id="1.20.200.10:FF:000001">
    <property type="entry name" value="Fumarate hydratase, mitochondrial"/>
    <property type="match status" value="1"/>
</dbReference>
<sequence>MNQAHPAMRTEHDALGSMQLADSVDYGIQTARAVENFSISGITIADIPGFVASIATIKKAAAQANERVGALDAQRSAAIQWAADEVLREPDPASFPVDIYHGGGGTAANMNVNEVLARLASRRMAAGDERASVHPNDHVNLGQSTNDVIPSAMKITVHGLLEALATRVSDLCNTLRDKESEFADVVKLGRTCLQDALPVTLGQQFSGYRSALERQLAEIQRVRDLCLELPLGGTAVGTGFGAAPGYTEAVYASLRTLTGRHFHREANLFDGLQNADVWIAISAALKGTSTVLNKLSADLRLMSSGPRAGLGEIELPAVQPGSSIMPGKINPVIPEMVMQVHFRVLGNDATVTRACEGELDLNVWESVIIHCVSDSISLLSRCVPLLADRCVAGIRANHQECLRHAGGSLALSTVLAALFGYERASQVAKQAAAQDKTIQEVSIELGLLTPEAATRYLDPMLLTAPERFDVLFSRENVQAINGTFTWRKV</sequence>
<dbReference type="RefSeq" id="WP_086066242.1">
    <property type="nucleotide sequence ID" value="NZ_CP021108.1"/>
</dbReference>
<dbReference type="STRING" id="1416806.CAL12_20105"/>
<feature type="domain" description="Fumarate lyase N-terminal" evidence="2">
    <location>
        <begin position="25"/>
        <end position="346"/>
    </location>
</feature>
<dbReference type="Pfam" id="PF00206">
    <property type="entry name" value="Lyase_1"/>
    <property type="match status" value="1"/>
</dbReference>
<dbReference type="GO" id="GO:0008797">
    <property type="term" value="F:aspartate ammonia-lyase activity"/>
    <property type="evidence" value="ECO:0007669"/>
    <property type="project" value="TreeGrafter"/>
</dbReference>
<evidence type="ECO:0000259" key="3">
    <source>
        <dbReference type="Pfam" id="PF10415"/>
    </source>
</evidence>
<evidence type="ECO:0000256" key="1">
    <source>
        <dbReference type="ARBA" id="ARBA00023239"/>
    </source>
</evidence>
<dbReference type="PRINTS" id="PR00145">
    <property type="entry name" value="ARGSUCLYASE"/>
</dbReference>
<dbReference type="AlphaFoldDB" id="A0A1W6YPE7"/>
<dbReference type="InterPro" id="IPR020557">
    <property type="entry name" value="Fumarate_lyase_CS"/>
</dbReference>
<dbReference type="PRINTS" id="PR00149">
    <property type="entry name" value="FUMRATELYASE"/>
</dbReference>
<dbReference type="InterPro" id="IPR008948">
    <property type="entry name" value="L-Aspartase-like"/>
</dbReference>
<dbReference type="Gene3D" id="1.20.200.10">
    <property type="entry name" value="Fumarase/aspartase (Central domain)"/>
    <property type="match status" value="1"/>
</dbReference>
<dbReference type="PANTHER" id="PTHR42696:SF2">
    <property type="entry name" value="ASPARTATE AMMONIA-LYASE"/>
    <property type="match status" value="1"/>
</dbReference>
<dbReference type="GO" id="GO:0006099">
    <property type="term" value="P:tricarboxylic acid cycle"/>
    <property type="evidence" value="ECO:0007669"/>
    <property type="project" value="InterPro"/>
</dbReference>
<dbReference type="PROSITE" id="PS00163">
    <property type="entry name" value="FUMARATE_LYASES"/>
    <property type="match status" value="1"/>
</dbReference>
<dbReference type="Pfam" id="PF10415">
    <property type="entry name" value="FumaraseC_C"/>
    <property type="match status" value="1"/>
</dbReference>
<dbReference type="Gene3D" id="1.10.40.30">
    <property type="entry name" value="Fumarase/aspartase (C-terminal domain)"/>
    <property type="match status" value="1"/>
</dbReference>
<organism evidence="4 5">
    <name type="scientific">Bordetella genomosp. 8</name>
    <dbReference type="NCBI Taxonomy" id="1416806"/>
    <lineage>
        <taxon>Bacteria</taxon>
        <taxon>Pseudomonadati</taxon>
        <taxon>Pseudomonadota</taxon>
        <taxon>Betaproteobacteria</taxon>
        <taxon>Burkholderiales</taxon>
        <taxon>Alcaligenaceae</taxon>
        <taxon>Bordetella</taxon>
    </lineage>
</organism>
<dbReference type="EMBL" id="CP021108">
    <property type="protein sequence ID" value="ARP82888.1"/>
    <property type="molecule type" value="Genomic_DNA"/>
</dbReference>
<reference evidence="4 5" key="1">
    <citation type="submission" date="2017-05" db="EMBL/GenBank/DDBJ databases">
        <title>Complete and WGS of Bordetella genogroups.</title>
        <authorList>
            <person name="Spilker T."/>
            <person name="LiPuma J."/>
        </authorList>
    </citation>
    <scope>NUCLEOTIDE SEQUENCE [LARGE SCALE GENOMIC DNA]</scope>
    <source>
        <strain evidence="4 5">AU19157</strain>
    </source>
</reference>
<dbReference type="OrthoDB" id="9802809at2"/>
<evidence type="ECO:0000313" key="4">
    <source>
        <dbReference type="EMBL" id="ARP82888.1"/>
    </source>
</evidence>
<dbReference type="InterPro" id="IPR024083">
    <property type="entry name" value="Fumarase/histidase_N"/>
</dbReference>
<dbReference type="InterPro" id="IPR051546">
    <property type="entry name" value="Aspartate_Ammonia-Lyase"/>
</dbReference>
<dbReference type="Proteomes" id="UP000194151">
    <property type="component" value="Chromosome"/>
</dbReference>
<dbReference type="SUPFAM" id="SSF48557">
    <property type="entry name" value="L-aspartase-like"/>
    <property type="match status" value="1"/>
</dbReference>
<dbReference type="Gene3D" id="1.10.275.10">
    <property type="entry name" value="Fumarase/aspartase (N-terminal domain)"/>
    <property type="match status" value="1"/>
</dbReference>
<dbReference type="NCBIfam" id="NF008909">
    <property type="entry name" value="PRK12273.1"/>
    <property type="match status" value="1"/>
</dbReference>
<keyword evidence="5" id="KW-1185">Reference proteome</keyword>
<evidence type="ECO:0000259" key="2">
    <source>
        <dbReference type="Pfam" id="PF00206"/>
    </source>
</evidence>
<keyword evidence="1 4" id="KW-0456">Lyase</keyword>